<reference evidence="4" key="1">
    <citation type="submission" date="2023-08" db="EMBL/GenBank/DDBJ databases">
        <title>Pelteobagrus vachellii genome.</title>
        <authorList>
            <person name="Liu H."/>
        </authorList>
    </citation>
    <scope>NUCLEOTIDE SEQUENCE</scope>
    <source>
        <strain evidence="4">PRFRI_2022a</strain>
        <tissue evidence="4">Muscle</tissue>
    </source>
</reference>
<dbReference type="EMBL" id="JAVHJS010000009">
    <property type="protein sequence ID" value="KAK2848347.1"/>
    <property type="molecule type" value="Genomic_DNA"/>
</dbReference>
<dbReference type="AlphaFoldDB" id="A0AA88N0E0"/>
<dbReference type="PROSITE" id="PS50835">
    <property type="entry name" value="IG_LIKE"/>
    <property type="match status" value="1"/>
</dbReference>
<keyword evidence="1" id="KW-0812">Transmembrane</keyword>
<feature type="transmembrane region" description="Helical" evidence="1">
    <location>
        <begin position="258"/>
        <end position="277"/>
    </location>
</feature>
<dbReference type="Proteomes" id="UP001187315">
    <property type="component" value="Unassembled WGS sequence"/>
</dbReference>
<evidence type="ECO:0000256" key="1">
    <source>
        <dbReference type="SAM" id="Phobius"/>
    </source>
</evidence>
<accession>A0AA88N0E0</accession>
<feature type="chain" id="PRO_5041690984" description="Ig-like domain-containing protein" evidence="2">
    <location>
        <begin position="21"/>
        <end position="301"/>
    </location>
</feature>
<dbReference type="InterPro" id="IPR036179">
    <property type="entry name" value="Ig-like_dom_sf"/>
</dbReference>
<keyword evidence="2" id="KW-0732">Signal</keyword>
<sequence length="301" mass="34639">MPRFVIMLMILVIWFSQTEGQEIYPAKVYSDKYKGKLKFTCSTFGLKNTPQNNQFYIYLCRNGIAIDMKSGCRDVTFYIDDNRKDNTGNYSCVFSVHKHNFDQVIQNGINFIFITTNDSFVPAVIALSQTNVITGSDVEFQCTSLNLPDRIQKGNVYAVLYKNSTVIQMTIWDMTKNKARFTLKEVSIQDAGTYICCLMSEPFHFPKNVHGVNEVILHVTDVMIYLAALLLVGVVFIQMYRYRLIIYQHYHPVFERNLVRLVFSVGVIMFACFVVVFDIKTRSHASRTFTSSVKTKDEIDA</sequence>
<gene>
    <name evidence="4" type="ORF">Q7C36_010029</name>
</gene>
<dbReference type="InterPro" id="IPR013783">
    <property type="entry name" value="Ig-like_fold"/>
</dbReference>
<dbReference type="Gene3D" id="2.60.40.10">
    <property type="entry name" value="Immunoglobulins"/>
    <property type="match status" value="1"/>
</dbReference>
<evidence type="ECO:0000313" key="5">
    <source>
        <dbReference type="Proteomes" id="UP001187315"/>
    </source>
</evidence>
<evidence type="ECO:0000256" key="2">
    <source>
        <dbReference type="SAM" id="SignalP"/>
    </source>
</evidence>
<comment type="caution">
    <text evidence="4">The sequence shown here is derived from an EMBL/GenBank/DDBJ whole genome shotgun (WGS) entry which is preliminary data.</text>
</comment>
<dbReference type="SUPFAM" id="SSF48726">
    <property type="entry name" value="Immunoglobulin"/>
    <property type="match status" value="1"/>
</dbReference>
<organism evidence="4 5">
    <name type="scientific">Tachysurus vachellii</name>
    <name type="common">Darkbarbel catfish</name>
    <name type="synonym">Pelteobagrus vachellii</name>
    <dbReference type="NCBI Taxonomy" id="175792"/>
    <lineage>
        <taxon>Eukaryota</taxon>
        <taxon>Metazoa</taxon>
        <taxon>Chordata</taxon>
        <taxon>Craniata</taxon>
        <taxon>Vertebrata</taxon>
        <taxon>Euteleostomi</taxon>
        <taxon>Actinopterygii</taxon>
        <taxon>Neopterygii</taxon>
        <taxon>Teleostei</taxon>
        <taxon>Ostariophysi</taxon>
        <taxon>Siluriformes</taxon>
        <taxon>Bagridae</taxon>
        <taxon>Tachysurus</taxon>
    </lineage>
</organism>
<keyword evidence="1" id="KW-1133">Transmembrane helix</keyword>
<protein>
    <recommendedName>
        <fullName evidence="3">Ig-like domain-containing protein</fullName>
    </recommendedName>
</protein>
<feature type="signal peptide" evidence="2">
    <location>
        <begin position="1"/>
        <end position="20"/>
    </location>
</feature>
<evidence type="ECO:0000313" key="4">
    <source>
        <dbReference type="EMBL" id="KAK2848347.1"/>
    </source>
</evidence>
<keyword evidence="1" id="KW-0472">Membrane</keyword>
<keyword evidence="5" id="KW-1185">Reference proteome</keyword>
<evidence type="ECO:0000259" key="3">
    <source>
        <dbReference type="PROSITE" id="PS50835"/>
    </source>
</evidence>
<feature type="domain" description="Ig-like" evidence="3">
    <location>
        <begin position="122"/>
        <end position="196"/>
    </location>
</feature>
<proteinExistence type="predicted"/>
<name>A0AA88N0E0_TACVA</name>
<feature type="transmembrane region" description="Helical" evidence="1">
    <location>
        <begin position="215"/>
        <end position="237"/>
    </location>
</feature>
<dbReference type="InterPro" id="IPR007110">
    <property type="entry name" value="Ig-like_dom"/>
</dbReference>
<dbReference type="Pfam" id="PF13895">
    <property type="entry name" value="Ig_2"/>
    <property type="match status" value="1"/>
</dbReference>